<dbReference type="Proteomes" id="UP000466681">
    <property type="component" value="Chromosome"/>
</dbReference>
<organism evidence="2 3">
    <name type="scientific">Mycolicibacterium moriokaense</name>
    <dbReference type="NCBI Taxonomy" id="39691"/>
    <lineage>
        <taxon>Bacteria</taxon>
        <taxon>Bacillati</taxon>
        <taxon>Actinomycetota</taxon>
        <taxon>Actinomycetes</taxon>
        <taxon>Mycobacteriales</taxon>
        <taxon>Mycobacteriaceae</taxon>
        <taxon>Mycolicibacterium</taxon>
    </lineage>
</organism>
<dbReference type="KEGG" id="mmor:MMOR_26190"/>
<dbReference type="AlphaFoldDB" id="A0AAD1M5V9"/>
<feature type="compositionally biased region" description="Basic and acidic residues" evidence="1">
    <location>
        <begin position="48"/>
        <end position="71"/>
    </location>
</feature>
<dbReference type="EMBL" id="AP022560">
    <property type="protein sequence ID" value="BBX01683.1"/>
    <property type="molecule type" value="Genomic_DNA"/>
</dbReference>
<dbReference type="RefSeq" id="WP_133056543.1">
    <property type="nucleotide sequence ID" value="NZ_AP022560.1"/>
</dbReference>
<evidence type="ECO:0000256" key="1">
    <source>
        <dbReference type="SAM" id="MobiDB-lite"/>
    </source>
</evidence>
<feature type="region of interest" description="Disordered" evidence="1">
    <location>
        <begin position="48"/>
        <end position="77"/>
    </location>
</feature>
<protein>
    <submittedName>
        <fullName evidence="2">Uncharacterized protein</fullName>
    </submittedName>
</protein>
<keyword evidence="3" id="KW-1185">Reference proteome</keyword>
<evidence type="ECO:0000313" key="2">
    <source>
        <dbReference type="EMBL" id="BBX01683.1"/>
    </source>
</evidence>
<evidence type="ECO:0000313" key="3">
    <source>
        <dbReference type="Proteomes" id="UP000466681"/>
    </source>
</evidence>
<proteinExistence type="predicted"/>
<sequence length="116" mass="13065">MRQREERSLTGRSHPAAIGGVITALAPLTRRFVVFELFAPSEAVRDRTNRFAESHFGEERVADRSRNDHDGPSPTSTQVIRAFDGAVDFAEQKWIRESSHYDFVTQPTDLAVGKHV</sequence>
<name>A0AAD1M5V9_9MYCO</name>
<gene>
    <name evidence="2" type="ORF">MMOR_26190</name>
</gene>
<accession>A0AAD1M5V9</accession>
<reference evidence="2 3" key="1">
    <citation type="journal article" date="2019" name="Emerg. Microbes Infect.">
        <title>Comprehensive subspecies identification of 175 nontuberculous mycobacteria species based on 7547 genomic profiles.</title>
        <authorList>
            <person name="Matsumoto Y."/>
            <person name="Kinjo T."/>
            <person name="Motooka D."/>
            <person name="Nabeya D."/>
            <person name="Jung N."/>
            <person name="Uechi K."/>
            <person name="Horii T."/>
            <person name="Iida T."/>
            <person name="Fujita J."/>
            <person name="Nakamura S."/>
        </authorList>
    </citation>
    <scope>NUCLEOTIDE SEQUENCE [LARGE SCALE GENOMIC DNA]</scope>
    <source>
        <strain evidence="2 3">JCM 6375</strain>
    </source>
</reference>